<dbReference type="InterPro" id="IPR036388">
    <property type="entry name" value="WH-like_DNA-bd_sf"/>
</dbReference>
<evidence type="ECO:0000256" key="3">
    <source>
        <dbReference type="ARBA" id="ARBA00023125"/>
    </source>
</evidence>
<proteinExistence type="inferred from homology"/>
<dbReference type="EMBL" id="VFBM01000001">
    <property type="protein sequence ID" value="TNX94040.1"/>
    <property type="molecule type" value="Genomic_DNA"/>
</dbReference>
<dbReference type="GO" id="GO:0000976">
    <property type="term" value="F:transcription cis-regulatory region binding"/>
    <property type="evidence" value="ECO:0007669"/>
    <property type="project" value="TreeGrafter"/>
</dbReference>
<dbReference type="InterPro" id="IPR005119">
    <property type="entry name" value="LysR_subst-bd"/>
</dbReference>
<keyword evidence="4" id="KW-0804">Transcription</keyword>
<sequence length="314" mass="35692">MKIKNLNQITDFDIKLLRIFKTVCECGSFTSAESVLGISRSAISLHMSDLENRLGLRLCQRGRAGFSLTDEGKEILNYSETLIASIEEFKLKVNQIHKKLKGEFNIGIINNLINLPKPYITNTLEQLTSESPDVQINISMSTLADIECKVMDGRLHVGAVPMVTPLSGLDYLNLYEESSYLYCGDRHPLFFSTERLKEQDLSQWNAVMPNYSINSQALQLYQLLHCSATASDREGIAFLILTGNFMGFLPDHYARKWVESGQMKPVLEQRMHYSTPICMITRKGRRHNMILESFLEKLKNNINEQNNSGLTITN</sequence>
<dbReference type="PROSITE" id="PS50931">
    <property type="entry name" value="HTH_LYSR"/>
    <property type="match status" value="1"/>
</dbReference>
<evidence type="ECO:0000313" key="7">
    <source>
        <dbReference type="Proteomes" id="UP000314285"/>
    </source>
</evidence>
<reference evidence="6 7" key="1">
    <citation type="submission" date="2019-06" db="EMBL/GenBank/DDBJ databases">
        <title>Genome of Acinetobacter radioresistens APH1, a phenol degrading strain.</title>
        <authorList>
            <person name="Liu Y."/>
        </authorList>
    </citation>
    <scope>NUCLEOTIDE SEQUENCE [LARGE SCALE GENOMIC DNA]</scope>
    <source>
        <strain evidence="6 7">APH1</strain>
    </source>
</reference>
<dbReference type="InterPro" id="IPR036390">
    <property type="entry name" value="WH_DNA-bd_sf"/>
</dbReference>
<dbReference type="SUPFAM" id="SSF53850">
    <property type="entry name" value="Periplasmic binding protein-like II"/>
    <property type="match status" value="1"/>
</dbReference>
<dbReference type="SUPFAM" id="SSF46785">
    <property type="entry name" value="Winged helix' DNA-binding domain"/>
    <property type="match status" value="1"/>
</dbReference>
<dbReference type="PANTHER" id="PTHR30126">
    <property type="entry name" value="HTH-TYPE TRANSCRIPTIONAL REGULATOR"/>
    <property type="match status" value="1"/>
</dbReference>
<protein>
    <submittedName>
        <fullName evidence="6">LysR family transcriptional regulator</fullName>
    </submittedName>
</protein>
<dbReference type="Proteomes" id="UP000314285">
    <property type="component" value="Unassembled WGS sequence"/>
</dbReference>
<comment type="similarity">
    <text evidence="1">Belongs to the LysR transcriptional regulatory family.</text>
</comment>
<dbReference type="GO" id="GO:0003700">
    <property type="term" value="F:DNA-binding transcription factor activity"/>
    <property type="evidence" value="ECO:0007669"/>
    <property type="project" value="InterPro"/>
</dbReference>
<dbReference type="Gene3D" id="1.10.10.10">
    <property type="entry name" value="Winged helix-like DNA-binding domain superfamily/Winged helix DNA-binding domain"/>
    <property type="match status" value="1"/>
</dbReference>
<organism evidence="6 7">
    <name type="scientific">Acinetobacter radioresistens</name>
    <dbReference type="NCBI Taxonomy" id="40216"/>
    <lineage>
        <taxon>Bacteria</taxon>
        <taxon>Pseudomonadati</taxon>
        <taxon>Pseudomonadota</taxon>
        <taxon>Gammaproteobacteria</taxon>
        <taxon>Moraxellales</taxon>
        <taxon>Moraxellaceae</taxon>
        <taxon>Acinetobacter</taxon>
    </lineage>
</organism>
<feature type="domain" description="HTH lysR-type" evidence="5">
    <location>
        <begin position="12"/>
        <end position="69"/>
    </location>
</feature>
<dbReference type="Gene3D" id="3.40.190.290">
    <property type="match status" value="1"/>
</dbReference>
<dbReference type="AlphaFoldDB" id="A0A8H2PT91"/>
<evidence type="ECO:0000313" key="6">
    <source>
        <dbReference type="EMBL" id="TNX94040.1"/>
    </source>
</evidence>
<gene>
    <name evidence="6" type="ORF">FHY67_00825</name>
</gene>
<dbReference type="InterPro" id="IPR000847">
    <property type="entry name" value="LysR_HTH_N"/>
</dbReference>
<dbReference type="Pfam" id="PF03466">
    <property type="entry name" value="LysR_substrate"/>
    <property type="match status" value="1"/>
</dbReference>
<evidence type="ECO:0000259" key="5">
    <source>
        <dbReference type="PROSITE" id="PS50931"/>
    </source>
</evidence>
<dbReference type="PANTHER" id="PTHR30126:SF98">
    <property type="entry name" value="HTH-TYPE TRANSCRIPTIONAL ACTIVATOR BAUR"/>
    <property type="match status" value="1"/>
</dbReference>
<evidence type="ECO:0000256" key="4">
    <source>
        <dbReference type="ARBA" id="ARBA00023163"/>
    </source>
</evidence>
<accession>A0A8H2PT91</accession>
<dbReference type="Pfam" id="PF00126">
    <property type="entry name" value="HTH_1"/>
    <property type="match status" value="1"/>
</dbReference>
<comment type="caution">
    <text evidence="6">The sequence shown here is derived from an EMBL/GenBank/DDBJ whole genome shotgun (WGS) entry which is preliminary data.</text>
</comment>
<keyword evidence="2" id="KW-0805">Transcription regulation</keyword>
<evidence type="ECO:0000256" key="2">
    <source>
        <dbReference type="ARBA" id="ARBA00023015"/>
    </source>
</evidence>
<evidence type="ECO:0000256" key="1">
    <source>
        <dbReference type="ARBA" id="ARBA00009437"/>
    </source>
</evidence>
<dbReference type="RefSeq" id="WP_005025615.1">
    <property type="nucleotide sequence ID" value="NZ_CP027365.1"/>
</dbReference>
<name>A0A8H2PT91_ACIRA</name>
<dbReference type="CDD" id="cd05466">
    <property type="entry name" value="PBP2_LTTR_substrate"/>
    <property type="match status" value="1"/>
</dbReference>
<keyword evidence="3" id="KW-0238">DNA-binding</keyword>